<evidence type="ECO:0000313" key="5">
    <source>
        <dbReference type="EMBL" id="KWZ44811.1"/>
    </source>
</evidence>
<keyword evidence="2" id="KW-0238">DNA-binding</keyword>
<accession>A0ABR5TIJ3</accession>
<dbReference type="PRINTS" id="PR00038">
    <property type="entry name" value="HTHLUXR"/>
</dbReference>
<sequence length="97" mass="10467">MVAGRHYWSAQIASAAAKALSSAAAPEPAVALSLRERQVLNLVVRGRTSASIAESLHLSVKTVETYRLRLMRKLGVSDITGLMRLAFKEGMLDTEGN</sequence>
<dbReference type="EMBL" id="LNJQ01000001">
    <property type="protein sequence ID" value="KWZ44811.1"/>
    <property type="molecule type" value="Genomic_DNA"/>
</dbReference>
<protein>
    <submittedName>
        <fullName evidence="5">Helix-turn-helix transcriptional regulator</fullName>
    </submittedName>
</protein>
<dbReference type="SMART" id="SM00421">
    <property type="entry name" value="HTH_LUXR"/>
    <property type="match status" value="1"/>
</dbReference>
<feature type="domain" description="HTH luxR-type" evidence="4">
    <location>
        <begin position="25"/>
        <end position="90"/>
    </location>
</feature>
<dbReference type="CDD" id="cd06170">
    <property type="entry name" value="LuxR_C_like"/>
    <property type="match status" value="1"/>
</dbReference>
<dbReference type="Gene3D" id="1.10.10.10">
    <property type="entry name" value="Winged helix-like DNA-binding domain superfamily/Winged helix DNA-binding domain"/>
    <property type="match status" value="1"/>
</dbReference>
<evidence type="ECO:0000256" key="1">
    <source>
        <dbReference type="ARBA" id="ARBA00023015"/>
    </source>
</evidence>
<dbReference type="InterPro" id="IPR000792">
    <property type="entry name" value="Tscrpt_reg_LuxR_C"/>
</dbReference>
<dbReference type="InterPro" id="IPR036388">
    <property type="entry name" value="WH-like_DNA-bd_sf"/>
</dbReference>
<dbReference type="PANTHER" id="PTHR44688:SF16">
    <property type="entry name" value="DNA-BINDING TRANSCRIPTIONAL ACTIVATOR DEVR_DOSR"/>
    <property type="match status" value="1"/>
</dbReference>
<dbReference type="SUPFAM" id="SSF46894">
    <property type="entry name" value="C-terminal effector domain of the bipartite response regulators"/>
    <property type="match status" value="1"/>
</dbReference>
<keyword evidence="6" id="KW-1185">Reference proteome</keyword>
<dbReference type="Proteomes" id="UP000070255">
    <property type="component" value="Unassembled WGS sequence"/>
</dbReference>
<evidence type="ECO:0000259" key="4">
    <source>
        <dbReference type="PROSITE" id="PS50043"/>
    </source>
</evidence>
<gene>
    <name evidence="5" type="ORF">WS72_09375</name>
</gene>
<keyword evidence="1" id="KW-0805">Transcription regulation</keyword>
<keyword evidence="3" id="KW-0804">Transcription</keyword>
<dbReference type="Pfam" id="PF00196">
    <property type="entry name" value="GerE"/>
    <property type="match status" value="1"/>
</dbReference>
<proteinExistence type="predicted"/>
<reference evidence="5 6" key="1">
    <citation type="submission" date="2015-11" db="EMBL/GenBank/DDBJ databases">
        <authorList>
            <person name="Sahl J."/>
            <person name="Wagner D."/>
            <person name="Keim P."/>
        </authorList>
    </citation>
    <scope>NUCLEOTIDE SEQUENCE [LARGE SCALE GENOMIC DNA]</scope>
    <source>
        <strain evidence="5 6">BDU18</strain>
    </source>
</reference>
<dbReference type="InterPro" id="IPR016032">
    <property type="entry name" value="Sig_transdc_resp-reg_C-effctor"/>
</dbReference>
<organism evidence="5 6">
    <name type="scientific">Burkholderia savannae</name>
    <dbReference type="NCBI Taxonomy" id="1637837"/>
    <lineage>
        <taxon>Bacteria</taxon>
        <taxon>Pseudomonadati</taxon>
        <taxon>Pseudomonadota</taxon>
        <taxon>Betaproteobacteria</taxon>
        <taxon>Burkholderiales</taxon>
        <taxon>Burkholderiaceae</taxon>
        <taxon>Burkholderia</taxon>
        <taxon>pseudomallei group</taxon>
    </lineage>
</organism>
<comment type="caution">
    <text evidence="5">The sequence shown here is derived from an EMBL/GenBank/DDBJ whole genome shotgun (WGS) entry which is preliminary data.</text>
</comment>
<dbReference type="PROSITE" id="PS50043">
    <property type="entry name" value="HTH_LUXR_2"/>
    <property type="match status" value="1"/>
</dbReference>
<evidence type="ECO:0000256" key="3">
    <source>
        <dbReference type="ARBA" id="ARBA00023163"/>
    </source>
</evidence>
<dbReference type="PROSITE" id="PS00622">
    <property type="entry name" value="HTH_LUXR_1"/>
    <property type="match status" value="1"/>
</dbReference>
<dbReference type="PANTHER" id="PTHR44688">
    <property type="entry name" value="DNA-BINDING TRANSCRIPTIONAL ACTIVATOR DEVR_DOSR"/>
    <property type="match status" value="1"/>
</dbReference>
<evidence type="ECO:0000313" key="6">
    <source>
        <dbReference type="Proteomes" id="UP000070255"/>
    </source>
</evidence>
<name>A0ABR5TIJ3_9BURK</name>
<evidence type="ECO:0000256" key="2">
    <source>
        <dbReference type="ARBA" id="ARBA00023125"/>
    </source>
</evidence>